<keyword evidence="3" id="KW-0460">Magnesium</keyword>
<dbReference type="Proteomes" id="UP001307849">
    <property type="component" value="Unassembled WGS sequence"/>
</dbReference>
<evidence type="ECO:0000313" key="5">
    <source>
        <dbReference type="Proteomes" id="UP001307849"/>
    </source>
</evidence>
<keyword evidence="2" id="KW-0479">Metal-binding</keyword>
<dbReference type="GO" id="GO:0043386">
    <property type="term" value="P:mycotoxin biosynthetic process"/>
    <property type="evidence" value="ECO:0007669"/>
    <property type="project" value="UniProtKB-ARBA"/>
</dbReference>
<dbReference type="GO" id="GO:0008299">
    <property type="term" value="P:isoprenoid biosynthetic process"/>
    <property type="evidence" value="ECO:0007669"/>
    <property type="project" value="InterPro"/>
</dbReference>
<dbReference type="Pfam" id="PF00348">
    <property type="entry name" value="polyprenyl_synt"/>
    <property type="match status" value="1"/>
</dbReference>
<name>A0AAN8NP47_9PEZI</name>
<dbReference type="GO" id="GO:0004659">
    <property type="term" value="F:prenyltransferase activity"/>
    <property type="evidence" value="ECO:0007669"/>
    <property type="project" value="InterPro"/>
</dbReference>
<dbReference type="SUPFAM" id="SSF48576">
    <property type="entry name" value="Terpenoid synthases"/>
    <property type="match status" value="1"/>
</dbReference>
<keyword evidence="5" id="KW-1185">Reference proteome</keyword>
<dbReference type="Gene3D" id="1.10.600.10">
    <property type="entry name" value="Farnesyl Diphosphate Synthase"/>
    <property type="match status" value="1"/>
</dbReference>
<gene>
    <name evidence="4" type="ORF">TWF506_008826</name>
</gene>
<protein>
    <submittedName>
        <fullName evidence="4">Uncharacterized protein</fullName>
    </submittedName>
</protein>
<dbReference type="EMBL" id="JAVHJM010000005">
    <property type="protein sequence ID" value="KAK6514433.1"/>
    <property type="molecule type" value="Genomic_DNA"/>
</dbReference>
<keyword evidence="1" id="KW-0808">Transferase</keyword>
<evidence type="ECO:0000256" key="1">
    <source>
        <dbReference type="ARBA" id="ARBA00022679"/>
    </source>
</evidence>
<reference evidence="4 5" key="1">
    <citation type="submission" date="2019-10" db="EMBL/GenBank/DDBJ databases">
        <authorList>
            <person name="Palmer J.M."/>
        </authorList>
    </citation>
    <scope>NUCLEOTIDE SEQUENCE [LARGE SCALE GENOMIC DNA]</scope>
    <source>
        <strain evidence="4 5">TWF506</strain>
    </source>
</reference>
<evidence type="ECO:0000313" key="4">
    <source>
        <dbReference type="EMBL" id="KAK6514433.1"/>
    </source>
</evidence>
<dbReference type="AlphaFoldDB" id="A0AAN8NP47"/>
<accession>A0AAN8NP47</accession>
<dbReference type="GO" id="GO:0046872">
    <property type="term" value="F:metal ion binding"/>
    <property type="evidence" value="ECO:0007669"/>
    <property type="project" value="UniProtKB-KW"/>
</dbReference>
<evidence type="ECO:0000256" key="3">
    <source>
        <dbReference type="ARBA" id="ARBA00022842"/>
    </source>
</evidence>
<proteinExistence type="predicted"/>
<dbReference type="InterPro" id="IPR000092">
    <property type="entry name" value="Polyprenyl_synt"/>
</dbReference>
<dbReference type="PANTHER" id="PTHR12001:SF44">
    <property type="entry name" value="GERANYLGERANYL PYROPHOSPHATE SYNTHASE"/>
    <property type="match status" value="1"/>
</dbReference>
<dbReference type="GO" id="GO:0046165">
    <property type="term" value="P:alcohol biosynthetic process"/>
    <property type="evidence" value="ECO:0007669"/>
    <property type="project" value="UniProtKB-ARBA"/>
</dbReference>
<organism evidence="4 5">
    <name type="scientific">Arthrobotrys conoides</name>
    <dbReference type="NCBI Taxonomy" id="74498"/>
    <lineage>
        <taxon>Eukaryota</taxon>
        <taxon>Fungi</taxon>
        <taxon>Dikarya</taxon>
        <taxon>Ascomycota</taxon>
        <taxon>Pezizomycotina</taxon>
        <taxon>Orbiliomycetes</taxon>
        <taxon>Orbiliales</taxon>
        <taxon>Orbiliaceae</taxon>
        <taxon>Arthrobotrys</taxon>
    </lineage>
</organism>
<sequence>MGRFFQIRDDHQNLRSIDYAKAKGSFSDLDEGKYSFMLIHALHQNTKSRQLKSLLTMRSQKTLSIEQKELIIRIMEQSKSMEYTFNVLEDLQAEIQKDLEDLESRIPQHQSGDNRNWMIRAIMARLRLADAKLVSLKR</sequence>
<comment type="caution">
    <text evidence="4">The sequence shown here is derived from an EMBL/GenBank/DDBJ whole genome shotgun (WGS) entry which is preliminary data.</text>
</comment>
<dbReference type="InterPro" id="IPR008949">
    <property type="entry name" value="Isoprenoid_synthase_dom_sf"/>
</dbReference>
<dbReference type="PANTHER" id="PTHR12001">
    <property type="entry name" value="GERANYLGERANYL PYROPHOSPHATE SYNTHASE"/>
    <property type="match status" value="1"/>
</dbReference>
<evidence type="ECO:0000256" key="2">
    <source>
        <dbReference type="ARBA" id="ARBA00022723"/>
    </source>
</evidence>